<gene>
    <name evidence="3" type="ORF">CLV75_0336</name>
</gene>
<dbReference type="OrthoDB" id="9779263at2"/>
<dbReference type="Pfam" id="PF12804">
    <property type="entry name" value="NTP_transf_3"/>
    <property type="match status" value="1"/>
</dbReference>
<dbReference type="GO" id="GO:0016779">
    <property type="term" value="F:nucleotidyltransferase activity"/>
    <property type="evidence" value="ECO:0007669"/>
    <property type="project" value="UniProtKB-KW"/>
</dbReference>
<proteinExistence type="predicted"/>
<evidence type="ECO:0000313" key="4">
    <source>
        <dbReference type="Proteomes" id="UP000271700"/>
    </source>
</evidence>
<protein>
    <submittedName>
        <fullName evidence="3">CTP:molybdopterin cytidylyltransferase MocA</fullName>
    </submittedName>
</protein>
<dbReference type="AlphaFoldDB" id="A0A497ZQX3"/>
<dbReference type="Proteomes" id="UP000271700">
    <property type="component" value="Unassembled WGS sequence"/>
</dbReference>
<dbReference type="InterPro" id="IPR025877">
    <property type="entry name" value="MobA-like_NTP_Trfase"/>
</dbReference>
<evidence type="ECO:0000313" key="3">
    <source>
        <dbReference type="EMBL" id="RLK10367.1"/>
    </source>
</evidence>
<keyword evidence="3" id="KW-0548">Nucleotidyltransferase</keyword>
<accession>A0A497ZQX3</accession>
<dbReference type="CDD" id="cd04182">
    <property type="entry name" value="GT_2_like_f"/>
    <property type="match status" value="1"/>
</dbReference>
<feature type="domain" description="MobA-like NTP transferase" evidence="2">
    <location>
        <begin position="7"/>
        <end position="168"/>
    </location>
</feature>
<name>A0A497ZQX3_9RHOB</name>
<sequence length="204" mass="22070">MKEIPIILLAAGQSCRMGGTDKLMQPVGGVPLLRRVAQRAIAVGPVFVALPPMPHPRYTVLKDLDVLPVEIPDAREGINASLKGAMAAIPADAKAVMILLSDLPDLTTADLRNVLQSVKTHPANRIWRGATNQGVPGHPVIFDRSLFAELIDLTGDSGAQSVVRRHKDAVHLHRLPSQNALLDLDTPEDWAEWVARQPSGLHPK</sequence>
<keyword evidence="4" id="KW-1185">Reference proteome</keyword>
<dbReference type="PANTHER" id="PTHR43777:SF1">
    <property type="entry name" value="MOLYBDENUM COFACTOR CYTIDYLYLTRANSFERASE"/>
    <property type="match status" value="1"/>
</dbReference>
<keyword evidence="1" id="KW-0460">Magnesium</keyword>
<keyword evidence="3" id="KW-0808">Transferase</keyword>
<organism evidence="3 4">
    <name type="scientific">Ruegeria conchae</name>
    <dbReference type="NCBI Taxonomy" id="981384"/>
    <lineage>
        <taxon>Bacteria</taxon>
        <taxon>Pseudomonadati</taxon>
        <taxon>Pseudomonadota</taxon>
        <taxon>Alphaproteobacteria</taxon>
        <taxon>Rhodobacterales</taxon>
        <taxon>Roseobacteraceae</taxon>
        <taxon>Ruegeria</taxon>
    </lineage>
</organism>
<evidence type="ECO:0000256" key="1">
    <source>
        <dbReference type="ARBA" id="ARBA00022842"/>
    </source>
</evidence>
<dbReference type="PROSITE" id="PS51257">
    <property type="entry name" value="PROKAR_LIPOPROTEIN"/>
    <property type="match status" value="1"/>
</dbReference>
<dbReference type="Gene3D" id="3.90.550.10">
    <property type="entry name" value="Spore Coat Polysaccharide Biosynthesis Protein SpsA, Chain A"/>
    <property type="match status" value="1"/>
</dbReference>
<comment type="caution">
    <text evidence="3">The sequence shown here is derived from an EMBL/GenBank/DDBJ whole genome shotgun (WGS) entry which is preliminary data.</text>
</comment>
<dbReference type="STRING" id="981384.GCA_000192475_03007"/>
<dbReference type="PANTHER" id="PTHR43777">
    <property type="entry name" value="MOLYBDENUM COFACTOR CYTIDYLYLTRANSFERASE"/>
    <property type="match status" value="1"/>
</dbReference>
<dbReference type="SUPFAM" id="SSF53448">
    <property type="entry name" value="Nucleotide-diphospho-sugar transferases"/>
    <property type="match status" value="1"/>
</dbReference>
<reference evidence="3 4" key="1">
    <citation type="submission" date="2018-10" db="EMBL/GenBank/DDBJ databases">
        <title>Genomic Encyclopedia of Archaeal and Bacterial Type Strains, Phase II (KMG-II): from individual species to whole genera.</title>
        <authorList>
            <person name="Goeker M."/>
        </authorList>
    </citation>
    <scope>NUCLEOTIDE SEQUENCE [LARGE SCALE GENOMIC DNA]</scope>
    <source>
        <strain evidence="3 4">DSM 29317</strain>
    </source>
</reference>
<evidence type="ECO:0000259" key="2">
    <source>
        <dbReference type="Pfam" id="PF12804"/>
    </source>
</evidence>
<dbReference type="RefSeq" id="WP_010439593.1">
    <property type="nucleotide sequence ID" value="NZ_AEYW01000006.1"/>
</dbReference>
<dbReference type="EMBL" id="RCCT01000001">
    <property type="protein sequence ID" value="RLK10367.1"/>
    <property type="molecule type" value="Genomic_DNA"/>
</dbReference>
<dbReference type="InterPro" id="IPR029044">
    <property type="entry name" value="Nucleotide-diphossugar_trans"/>
</dbReference>